<protein>
    <recommendedName>
        <fullName evidence="4">ADP/GDP-polyphosphate phosphotransferase</fullName>
        <ecNumber evidence="4">2.7.4.-</ecNumber>
    </recommendedName>
    <alternativeName>
        <fullName evidence="4">Polyphosphate kinase PPK2</fullName>
    </alternativeName>
</protein>
<keyword evidence="3 4" id="KW-0418">Kinase</keyword>
<evidence type="ECO:0000256" key="2">
    <source>
        <dbReference type="ARBA" id="ARBA00022679"/>
    </source>
</evidence>
<dbReference type="InterPro" id="IPR016898">
    <property type="entry name" value="Polyphosphate_phosphotransfera"/>
</dbReference>
<evidence type="ECO:0000256" key="1">
    <source>
        <dbReference type="ARBA" id="ARBA00009924"/>
    </source>
</evidence>
<evidence type="ECO:0000313" key="7">
    <source>
        <dbReference type="Proteomes" id="UP000257131"/>
    </source>
</evidence>
<dbReference type="GO" id="GO:0006793">
    <property type="term" value="P:phosphorus metabolic process"/>
    <property type="evidence" value="ECO:0007669"/>
    <property type="project" value="InterPro"/>
</dbReference>
<dbReference type="EC" id="2.7.4.-" evidence="4"/>
<dbReference type="OrthoDB" id="9775224at2"/>
<evidence type="ECO:0000256" key="3">
    <source>
        <dbReference type="ARBA" id="ARBA00022777"/>
    </source>
</evidence>
<dbReference type="EMBL" id="QOHR01000006">
    <property type="protein sequence ID" value="REC57623.1"/>
    <property type="molecule type" value="Genomic_DNA"/>
</dbReference>
<reference evidence="6 7" key="1">
    <citation type="journal article" date="2017" name="Int. J. Syst. Evol. Microbiol.">
        <title>Rhodosalinus sediminis gen. nov., sp. nov., isolated from marine saltern.</title>
        <authorList>
            <person name="Guo L.Y."/>
            <person name="Ling S.K."/>
            <person name="Li C.M."/>
            <person name="Chen G.J."/>
            <person name="Du Z.J."/>
        </authorList>
    </citation>
    <scope>NUCLEOTIDE SEQUENCE [LARGE SCALE GENOMIC DNA]</scope>
    <source>
        <strain evidence="6 7">WDN1C137</strain>
    </source>
</reference>
<sequence>MPLPFDGAITDYYETEAPEAVRAAIARAGGDRNRLIGAGFPYARRMQKAHYKSRLAALQVELAKLQRWARDAGARVAVLFEGRDAAGKGGTIKRFRAEMNPRIARLVALSAPSGREAMEWYFQRYVRQLPAAGEIVLFDRSWYNRAVVEHVFGFCTAAERAHFFHQVTDFEKMLVDDGIVLVKLWLDVSRAEQLRRFLVRERDPVKQWKVSRIDVEGLRLWEAYSDAIRETLGRTHTAKAPWCVVRSDDKRRARLEAIRAVLARLDYAHKDAEAIGVRDPTILGGPELWRDG</sequence>
<dbReference type="RefSeq" id="WP_115979203.1">
    <property type="nucleotide sequence ID" value="NZ_QOHR01000006.1"/>
</dbReference>
<dbReference type="InterPro" id="IPR027417">
    <property type="entry name" value="P-loop_NTPase"/>
</dbReference>
<dbReference type="InterPro" id="IPR022488">
    <property type="entry name" value="PPK2-related"/>
</dbReference>
<evidence type="ECO:0000256" key="4">
    <source>
        <dbReference type="RuleBase" id="RU369062"/>
    </source>
</evidence>
<dbReference type="PIRSF" id="PIRSF028756">
    <property type="entry name" value="PPK2_prd"/>
    <property type="match status" value="1"/>
</dbReference>
<evidence type="ECO:0000259" key="5">
    <source>
        <dbReference type="Pfam" id="PF03976"/>
    </source>
</evidence>
<comment type="similarity">
    <text evidence="1 4">Belongs to the polyphosphate kinase 2 (PPK2) family. Class I subfamily.</text>
</comment>
<dbReference type="GO" id="GO:0008976">
    <property type="term" value="F:polyphosphate kinase activity"/>
    <property type="evidence" value="ECO:0007669"/>
    <property type="project" value="UniProtKB-UniRule"/>
</dbReference>
<organism evidence="6 7">
    <name type="scientific">Rhodosalinus sediminis</name>
    <dbReference type="NCBI Taxonomy" id="1940533"/>
    <lineage>
        <taxon>Bacteria</taxon>
        <taxon>Pseudomonadati</taxon>
        <taxon>Pseudomonadota</taxon>
        <taxon>Alphaproteobacteria</taxon>
        <taxon>Rhodobacterales</taxon>
        <taxon>Paracoccaceae</taxon>
        <taxon>Rhodosalinus</taxon>
    </lineage>
</organism>
<dbReference type="Proteomes" id="UP000257131">
    <property type="component" value="Unassembled WGS sequence"/>
</dbReference>
<dbReference type="SUPFAM" id="SSF52540">
    <property type="entry name" value="P-loop containing nucleoside triphosphate hydrolases"/>
    <property type="match status" value="1"/>
</dbReference>
<dbReference type="AlphaFoldDB" id="A0A3D9BVS0"/>
<dbReference type="Gene3D" id="3.40.50.300">
    <property type="entry name" value="P-loop containing nucleotide triphosphate hydrolases"/>
    <property type="match status" value="1"/>
</dbReference>
<dbReference type="PANTHER" id="PTHR34383:SF1">
    <property type="entry name" value="ADP-POLYPHOSPHATE PHOSPHOTRANSFERASE"/>
    <property type="match status" value="1"/>
</dbReference>
<proteinExistence type="inferred from homology"/>
<name>A0A3D9BVS0_9RHOB</name>
<keyword evidence="7" id="KW-1185">Reference proteome</keyword>
<dbReference type="PANTHER" id="PTHR34383">
    <property type="entry name" value="POLYPHOSPHATE:AMP PHOSPHOTRANSFERASE-RELATED"/>
    <property type="match status" value="1"/>
</dbReference>
<comment type="subunit">
    <text evidence="4">Homotetramer.</text>
</comment>
<gene>
    <name evidence="6" type="primary">ppk2</name>
    <name evidence="6" type="ORF">DRV84_07150</name>
</gene>
<comment type="caution">
    <text evidence="6">The sequence shown here is derived from an EMBL/GenBank/DDBJ whole genome shotgun (WGS) entry which is preliminary data.</text>
</comment>
<feature type="domain" description="Polyphosphate kinase-2-related" evidence="5">
    <location>
        <begin position="46"/>
        <end position="271"/>
    </location>
</feature>
<keyword evidence="2 4" id="KW-0808">Transferase</keyword>
<dbReference type="NCBIfam" id="TIGR03707">
    <property type="entry name" value="PPK2_P_aer"/>
    <property type="match status" value="1"/>
</dbReference>
<dbReference type="InterPro" id="IPR022486">
    <property type="entry name" value="PPK2_PA0141"/>
</dbReference>
<comment type="function">
    <text evidence="4">Uses inorganic polyphosphate (polyP) as a donor to convert GDP to GTP or ADP to ATP.</text>
</comment>
<dbReference type="Pfam" id="PF03976">
    <property type="entry name" value="PPK2"/>
    <property type="match status" value="1"/>
</dbReference>
<accession>A0A3D9BVS0</accession>
<evidence type="ECO:0000313" key="6">
    <source>
        <dbReference type="EMBL" id="REC57623.1"/>
    </source>
</evidence>